<organism evidence="3 4">
    <name type="scientific">Achromobacter deleyi</name>
    <dbReference type="NCBI Taxonomy" id="1353891"/>
    <lineage>
        <taxon>Bacteria</taxon>
        <taxon>Pseudomonadati</taxon>
        <taxon>Pseudomonadota</taxon>
        <taxon>Betaproteobacteria</taxon>
        <taxon>Burkholderiales</taxon>
        <taxon>Alcaligenaceae</taxon>
        <taxon>Achromobacter</taxon>
    </lineage>
</organism>
<dbReference type="AlphaFoldDB" id="A0A6S6ZMC2"/>
<dbReference type="Gene3D" id="2.50.20.10">
    <property type="entry name" value="Lipoprotein localisation LolA/LolB/LppX"/>
    <property type="match status" value="1"/>
</dbReference>
<dbReference type="InterPro" id="IPR029046">
    <property type="entry name" value="LolA/LolB/LppX"/>
</dbReference>
<reference evidence="3 4" key="1">
    <citation type="submission" date="2020-04" db="EMBL/GenBank/DDBJ databases">
        <authorList>
            <person name="De Canck E."/>
        </authorList>
    </citation>
    <scope>NUCLEOTIDE SEQUENCE [LARGE SCALE GENOMIC DNA]</scope>
    <source>
        <strain evidence="3 4">LMG 3458</strain>
    </source>
</reference>
<dbReference type="RefSeq" id="WP_246288657.1">
    <property type="nucleotide sequence ID" value="NZ_CADIJO010000005.1"/>
</dbReference>
<evidence type="ECO:0000256" key="2">
    <source>
        <dbReference type="SAM" id="MobiDB-lite"/>
    </source>
</evidence>
<feature type="region of interest" description="Disordered" evidence="2">
    <location>
        <begin position="1"/>
        <end position="22"/>
    </location>
</feature>
<proteinExistence type="predicted"/>
<evidence type="ECO:0008006" key="5">
    <source>
        <dbReference type="Google" id="ProtNLM"/>
    </source>
</evidence>
<evidence type="ECO:0000256" key="1">
    <source>
        <dbReference type="ARBA" id="ARBA00022729"/>
    </source>
</evidence>
<dbReference type="CDD" id="cd16325">
    <property type="entry name" value="LolA"/>
    <property type="match status" value="1"/>
</dbReference>
<keyword evidence="1" id="KW-0732">Signal</keyword>
<dbReference type="Pfam" id="PF19574">
    <property type="entry name" value="LolA_3"/>
    <property type="match status" value="1"/>
</dbReference>
<gene>
    <name evidence="3" type="ORF">LMG3458_01844</name>
</gene>
<evidence type="ECO:0000313" key="4">
    <source>
        <dbReference type="Proteomes" id="UP000494111"/>
    </source>
</evidence>
<name>A0A6S6ZMC2_9BURK</name>
<sequence>MNRYPNALPHHGLNRQPNRLPTGLPDRLWPRGLPNRLPKLADRIVQRLLLCVALAMLPWAAHAFTLDDLQQQLRATPIVRGHFVQQKFLRSLPQPLTSRGDFTLANGRGLLWLLRSPIAQDLRISADGIARRGPDGAWQALPQHTGAGRENRLFLSVLAGDTSGLRENFDLTLTGDANAWQLMLLPRSVLLRQIFENIQINGGKLVDRIELREVQGDRSVLQMTDAVAADALTPEEQRAFGL</sequence>
<dbReference type="InterPro" id="IPR004564">
    <property type="entry name" value="OM_lipoprot_carrier_LolA-like"/>
</dbReference>
<dbReference type="EMBL" id="CADIJO010000005">
    <property type="protein sequence ID" value="CAB3685512.1"/>
    <property type="molecule type" value="Genomic_DNA"/>
</dbReference>
<evidence type="ECO:0000313" key="3">
    <source>
        <dbReference type="EMBL" id="CAB3685512.1"/>
    </source>
</evidence>
<accession>A0A6S6ZMC2</accession>
<protein>
    <recommendedName>
        <fullName evidence="5">Outer-membrane lipoprotein carrier protein</fullName>
    </recommendedName>
</protein>
<dbReference type="Proteomes" id="UP000494111">
    <property type="component" value="Unassembled WGS sequence"/>
</dbReference>
<dbReference type="SUPFAM" id="SSF89392">
    <property type="entry name" value="Prokaryotic lipoproteins and lipoprotein localization factors"/>
    <property type="match status" value="1"/>
</dbReference>